<evidence type="ECO:0000256" key="1">
    <source>
        <dbReference type="ARBA" id="ARBA00022723"/>
    </source>
</evidence>
<evidence type="ECO:0000256" key="2">
    <source>
        <dbReference type="ARBA" id="ARBA00022771"/>
    </source>
</evidence>
<evidence type="ECO:0000256" key="3">
    <source>
        <dbReference type="ARBA" id="ARBA00022833"/>
    </source>
</evidence>
<comment type="caution">
    <text evidence="5">The sequence shown here is derived from an EMBL/GenBank/DDBJ whole genome shotgun (WGS) entry which is preliminary data.</text>
</comment>
<dbReference type="PANTHER" id="PTHR12197">
    <property type="entry name" value="HISTONE-LYSINE N-METHYLTRANSFERASE SMYD"/>
    <property type="match status" value="1"/>
</dbReference>
<dbReference type="EMBL" id="BRXX01000394">
    <property type="protein sequence ID" value="GMI09127.1"/>
    <property type="molecule type" value="Genomic_DNA"/>
</dbReference>
<feature type="domain" description="SET" evidence="4">
    <location>
        <begin position="2"/>
        <end position="275"/>
    </location>
</feature>
<dbReference type="GO" id="GO:0008270">
    <property type="term" value="F:zinc ion binding"/>
    <property type="evidence" value="ECO:0007669"/>
    <property type="project" value="UniProtKB-KW"/>
</dbReference>
<dbReference type="InterPro" id="IPR046341">
    <property type="entry name" value="SET_dom_sf"/>
</dbReference>
<protein>
    <recommendedName>
        <fullName evidence="4">SET domain-containing protein</fullName>
    </recommendedName>
</protein>
<proteinExistence type="predicted"/>
<reference evidence="6" key="1">
    <citation type="journal article" date="2023" name="Commun. Biol.">
        <title>Genome analysis of Parmales, the sister group of diatoms, reveals the evolutionary specialization of diatoms from phago-mixotrophs to photoautotrophs.</title>
        <authorList>
            <person name="Ban H."/>
            <person name="Sato S."/>
            <person name="Yoshikawa S."/>
            <person name="Yamada K."/>
            <person name="Nakamura Y."/>
            <person name="Ichinomiya M."/>
            <person name="Sato N."/>
            <person name="Blanc-Mathieu R."/>
            <person name="Endo H."/>
            <person name="Kuwata A."/>
            <person name="Ogata H."/>
        </authorList>
    </citation>
    <scope>NUCLEOTIDE SEQUENCE [LARGE SCALE GENOMIC DNA]</scope>
    <source>
        <strain evidence="6">NIES 3699</strain>
    </source>
</reference>
<dbReference type="InterPro" id="IPR050869">
    <property type="entry name" value="H3K4_H4K5_MeTrfase"/>
</dbReference>
<gene>
    <name evidence="5" type="ORF">TrVE_jg12626</name>
</gene>
<dbReference type="InterPro" id="IPR002893">
    <property type="entry name" value="Znf_MYND"/>
</dbReference>
<dbReference type="PROSITE" id="PS50280">
    <property type="entry name" value="SET"/>
    <property type="match status" value="1"/>
</dbReference>
<keyword evidence="1" id="KW-0479">Metal-binding</keyword>
<dbReference type="GO" id="GO:0005634">
    <property type="term" value="C:nucleus"/>
    <property type="evidence" value="ECO:0007669"/>
    <property type="project" value="TreeGrafter"/>
</dbReference>
<evidence type="ECO:0000259" key="4">
    <source>
        <dbReference type="PROSITE" id="PS50280"/>
    </source>
</evidence>
<keyword evidence="2" id="KW-0863">Zinc-finger</keyword>
<dbReference type="Pfam" id="PF01753">
    <property type="entry name" value="zf-MYND"/>
    <property type="match status" value="1"/>
</dbReference>
<keyword evidence="6" id="KW-1185">Reference proteome</keyword>
<sequence length="477" mass="53761">MPTVSFTTLKGHPTKGRCAVASRDLTVGDCISLTSPFASSLHRSQKTRRCSRCFKPFSSPSTQRLKCTGCPANGETYYCGRICQVADFVTHRYECKKKGPRALQAAVEKFVLTHGENGENFPLDDYWLLRKFYYMAVFMAKSDGGEMKGLVPKLPKKLEVLSEHECAEDRVLADSVAASVSALEKNVEESDVTNLEEFFVRLLSKFRANNFGVLSDLQNVVGGAVFETGAILNHSCSPNCVLVYERPEEEGEEMMQKIIVISDVKEGEELCHSYVELCQPTAERKRHLKVSYGFECSCRRCVEDPDKLDNRYCEVVKNGYEEEGVKSRVEEALASAEELMYGDEQEGEEGEASEKKEYDLIMQALSLQREYLGELNLKRYKSEALALSQSMLLSSVPSAIDHCQRVCDFLNGTLPKYHPLLVLQMMTLGELIQEGGERDEDATAIFQEVVPKLKVLYGEKHEYVVRVEENLKFLLKD</sequence>
<dbReference type="SUPFAM" id="SSF82199">
    <property type="entry name" value="SET domain"/>
    <property type="match status" value="1"/>
</dbReference>
<keyword evidence="3" id="KW-0862">Zinc</keyword>
<dbReference type="PANTHER" id="PTHR12197:SF251">
    <property type="entry name" value="EG:BACR7C10.4 PROTEIN"/>
    <property type="match status" value="1"/>
</dbReference>
<dbReference type="Gene3D" id="2.170.270.10">
    <property type="entry name" value="SET domain"/>
    <property type="match status" value="1"/>
</dbReference>
<dbReference type="Proteomes" id="UP001165160">
    <property type="component" value="Unassembled WGS sequence"/>
</dbReference>
<evidence type="ECO:0000313" key="5">
    <source>
        <dbReference type="EMBL" id="GMI09127.1"/>
    </source>
</evidence>
<dbReference type="Gene3D" id="1.25.40.10">
    <property type="entry name" value="Tetratricopeptide repeat domain"/>
    <property type="match status" value="1"/>
</dbReference>
<dbReference type="InterPro" id="IPR011990">
    <property type="entry name" value="TPR-like_helical_dom_sf"/>
</dbReference>
<dbReference type="CDD" id="cd20071">
    <property type="entry name" value="SET_SMYD"/>
    <property type="match status" value="1"/>
</dbReference>
<dbReference type="SUPFAM" id="SSF144232">
    <property type="entry name" value="HIT/MYND zinc finger-like"/>
    <property type="match status" value="1"/>
</dbReference>
<dbReference type="AlphaFoldDB" id="A0A9W7FBJ3"/>
<accession>A0A9W7FBJ3</accession>
<evidence type="ECO:0000313" key="6">
    <source>
        <dbReference type="Proteomes" id="UP001165160"/>
    </source>
</evidence>
<dbReference type="InterPro" id="IPR001214">
    <property type="entry name" value="SET_dom"/>
</dbReference>
<name>A0A9W7FBJ3_9STRA</name>
<dbReference type="Gene3D" id="1.10.220.160">
    <property type="match status" value="1"/>
</dbReference>
<organism evidence="5 6">
    <name type="scientific">Triparma verrucosa</name>
    <dbReference type="NCBI Taxonomy" id="1606542"/>
    <lineage>
        <taxon>Eukaryota</taxon>
        <taxon>Sar</taxon>
        <taxon>Stramenopiles</taxon>
        <taxon>Ochrophyta</taxon>
        <taxon>Bolidophyceae</taxon>
        <taxon>Parmales</taxon>
        <taxon>Triparmaceae</taxon>
        <taxon>Triparma</taxon>
    </lineage>
</organism>
<dbReference type="Gene3D" id="6.10.140.2220">
    <property type="match status" value="1"/>
</dbReference>
<dbReference type="Pfam" id="PF00856">
    <property type="entry name" value="SET"/>
    <property type="match status" value="1"/>
</dbReference>